<sequence length="51" mass="5905">MFHLSNPAYGVLTIKLVEIYFRESVPHLMLMITKELLGVGQRGETHPSFFR</sequence>
<keyword evidence="1" id="KW-0496">Mitochondrion</keyword>
<comment type="caution">
    <text evidence="1">The sequence shown here is derived from an EMBL/GenBank/DDBJ whole genome shotgun (WGS) entry which is preliminary data.</text>
</comment>
<reference evidence="1" key="1">
    <citation type="journal article" date="2015" name="Genome Biol. Evol.">
        <title>Organellar Genomes of White Spruce (Picea glauca): Assembly and Annotation.</title>
        <authorList>
            <person name="Jackman S.D."/>
            <person name="Warren R.L."/>
            <person name="Gibb E.A."/>
            <person name="Vandervalk B.P."/>
            <person name="Mohamadi H."/>
            <person name="Chu J."/>
            <person name="Raymond A."/>
            <person name="Pleasance S."/>
            <person name="Coope R."/>
            <person name="Wildung M.R."/>
            <person name="Ritland C.E."/>
            <person name="Bousquet J."/>
            <person name="Jones S.J."/>
            <person name="Bohlmann J."/>
            <person name="Birol I."/>
        </authorList>
    </citation>
    <scope>NUCLEOTIDE SEQUENCE [LARGE SCALE GENOMIC DNA]</scope>
    <source>
        <tissue evidence="1">Flushing bud</tissue>
    </source>
</reference>
<accession>A0A101M1B1</accession>
<protein>
    <submittedName>
        <fullName evidence="1">Uncharacterized protein</fullName>
    </submittedName>
</protein>
<organism evidence="1">
    <name type="scientific">Picea glauca</name>
    <name type="common">White spruce</name>
    <name type="synonym">Pinus glauca</name>
    <dbReference type="NCBI Taxonomy" id="3330"/>
    <lineage>
        <taxon>Eukaryota</taxon>
        <taxon>Viridiplantae</taxon>
        <taxon>Streptophyta</taxon>
        <taxon>Embryophyta</taxon>
        <taxon>Tracheophyta</taxon>
        <taxon>Spermatophyta</taxon>
        <taxon>Pinopsida</taxon>
        <taxon>Pinidae</taxon>
        <taxon>Conifers I</taxon>
        <taxon>Pinales</taxon>
        <taxon>Pinaceae</taxon>
        <taxon>Picea</taxon>
    </lineage>
</organism>
<dbReference type="AlphaFoldDB" id="A0A101M1B1"/>
<name>A0A101M1B1_PICGL</name>
<dbReference type="EMBL" id="LKAM01000004">
    <property type="protein sequence ID" value="KUM49065.1"/>
    <property type="molecule type" value="Genomic_DNA"/>
</dbReference>
<proteinExistence type="predicted"/>
<evidence type="ECO:0000313" key="1">
    <source>
        <dbReference type="EMBL" id="KUM49065.1"/>
    </source>
</evidence>
<geneLocation type="mitochondrion" evidence="1"/>
<gene>
    <name evidence="1" type="ORF">ABT39_MTgene4402</name>
</gene>